<evidence type="ECO:0000313" key="6">
    <source>
        <dbReference type="Proteomes" id="UP000287188"/>
    </source>
</evidence>
<organism evidence="5 6">
    <name type="scientific">Dictyobacter kobayashii</name>
    <dbReference type="NCBI Taxonomy" id="2014872"/>
    <lineage>
        <taxon>Bacteria</taxon>
        <taxon>Bacillati</taxon>
        <taxon>Chloroflexota</taxon>
        <taxon>Ktedonobacteria</taxon>
        <taxon>Ktedonobacterales</taxon>
        <taxon>Dictyobacteraceae</taxon>
        <taxon>Dictyobacter</taxon>
    </lineage>
</organism>
<dbReference type="GO" id="GO:0003700">
    <property type="term" value="F:DNA-binding transcription factor activity"/>
    <property type="evidence" value="ECO:0007669"/>
    <property type="project" value="TreeGrafter"/>
</dbReference>
<protein>
    <submittedName>
        <fullName evidence="5">LacI family transcriptional regulator</fullName>
    </submittedName>
</protein>
<gene>
    <name evidence="5" type="ORF">KDK_71510</name>
</gene>
<accession>A0A402AW38</accession>
<dbReference type="InterPro" id="IPR000843">
    <property type="entry name" value="HTH_LacI"/>
</dbReference>
<dbReference type="PANTHER" id="PTHR30146">
    <property type="entry name" value="LACI-RELATED TRANSCRIPTIONAL REPRESSOR"/>
    <property type="match status" value="1"/>
</dbReference>
<keyword evidence="6" id="KW-1185">Reference proteome</keyword>
<dbReference type="AlphaFoldDB" id="A0A402AW38"/>
<dbReference type="GO" id="GO:0000976">
    <property type="term" value="F:transcription cis-regulatory region binding"/>
    <property type="evidence" value="ECO:0007669"/>
    <property type="project" value="TreeGrafter"/>
</dbReference>
<keyword evidence="2" id="KW-0238">DNA-binding</keyword>
<dbReference type="Gene3D" id="1.10.260.40">
    <property type="entry name" value="lambda repressor-like DNA-binding domains"/>
    <property type="match status" value="1"/>
</dbReference>
<comment type="caution">
    <text evidence="5">The sequence shown here is derived from an EMBL/GenBank/DDBJ whole genome shotgun (WGS) entry which is preliminary data.</text>
</comment>
<keyword evidence="3" id="KW-0804">Transcription</keyword>
<proteinExistence type="predicted"/>
<keyword evidence="1" id="KW-0805">Transcription regulation</keyword>
<dbReference type="Pfam" id="PF00356">
    <property type="entry name" value="LacI"/>
    <property type="match status" value="1"/>
</dbReference>
<dbReference type="PROSITE" id="PS50932">
    <property type="entry name" value="HTH_LACI_2"/>
    <property type="match status" value="1"/>
</dbReference>
<evidence type="ECO:0000313" key="5">
    <source>
        <dbReference type="EMBL" id="GCE23351.1"/>
    </source>
</evidence>
<dbReference type="Gene3D" id="3.40.50.2300">
    <property type="match status" value="3"/>
</dbReference>
<dbReference type="SMART" id="SM00354">
    <property type="entry name" value="HTH_LACI"/>
    <property type="match status" value="1"/>
</dbReference>
<dbReference type="Proteomes" id="UP000287188">
    <property type="component" value="Unassembled WGS sequence"/>
</dbReference>
<evidence type="ECO:0000259" key="4">
    <source>
        <dbReference type="PROSITE" id="PS50932"/>
    </source>
</evidence>
<name>A0A402AW38_9CHLR</name>
<evidence type="ECO:0000256" key="3">
    <source>
        <dbReference type="ARBA" id="ARBA00023163"/>
    </source>
</evidence>
<sequence length="324" mass="35946">MEEQRFVAAVQREHTLKRIAELAGVSYATVSRAINGRDRIAPATTARILQLVEELGYRPNANARSLHKPNGDLIGLILPSLNYPALDDIIAGIQATLAQAQMQLLICPVGKEKATGAVRQHAYFEMLSNSRFEGMLLTQWSALDPEAMDLLVRSRRPYALLEQDLLGSGLRFAYNWLRQQGYQRLILVTGTNSLLEPTLSARMWRQLAARNIDLPDPGNDKTGWLELLQATDYSATAFFCTDDETALSVQSFLKERQLDWPVQGLGATPIAQMAGLSSLAFDGLALGKVVARRLLKLLNIYIPEEVIDITFRVQCNLHTIDAAS</sequence>
<dbReference type="RefSeq" id="WP_126556801.1">
    <property type="nucleotide sequence ID" value="NZ_BIFS01000002.1"/>
</dbReference>
<dbReference type="EMBL" id="BIFS01000002">
    <property type="protein sequence ID" value="GCE23351.1"/>
    <property type="molecule type" value="Genomic_DNA"/>
</dbReference>
<evidence type="ECO:0000256" key="2">
    <source>
        <dbReference type="ARBA" id="ARBA00023125"/>
    </source>
</evidence>
<dbReference type="OrthoDB" id="527737at2"/>
<evidence type="ECO:0000256" key="1">
    <source>
        <dbReference type="ARBA" id="ARBA00023015"/>
    </source>
</evidence>
<feature type="domain" description="HTH lacI-type" evidence="4">
    <location>
        <begin position="15"/>
        <end position="68"/>
    </location>
</feature>
<dbReference type="InterPro" id="IPR010982">
    <property type="entry name" value="Lambda_DNA-bd_dom_sf"/>
</dbReference>
<dbReference type="SUPFAM" id="SSF53822">
    <property type="entry name" value="Periplasmic binding protein-like I"/>
    <property type="match status" value="1"/>
</dbReference>
<dbReference type="CDD" id="cd01392">
    <property type="entry name" value="HTH_LacI"/>
    <property type="match status" value="1"/>
</dbReference>
<dbReference type="InterPro" id="IPR028082">
    <property type="entry name" value="Peripla_BP_I"/>
</dbReference>
<dbReference type="SUPFAM" id="SSF47413">
    <property type="entry name" value="lambda repressor-like DNA-binding domains"/>
    <property type="match status" value="1"/>
</dbReference>
<dbReference type="PANTHER" id="PTHR30146:SF109">
    <property type="entry name" value="HTH-TYPE TRANSCRIPTIONAL REGULATOR GALS"/>
    <property type="match status" value="1"/>
</dbReference>
<reference evidence="6" key="1">
    <citation type="submission" date="2018-12" db="EMBL/GenBank/DDBJ databases">
        <title>Tengunoibacter tsumagoiensis gen. nov., sp. nov., Dictyobacter kobayashii sp. nov., D. alpinus sp. nov., and D. joshuensis sp. nov. and description of Dictyobacteraceae fam. nov. within the order Ktedonobacterales isolated from Tengu-no-mugimeshi.</title>
        <authorList>
            <person name="Wang C.M."/>
            <person name="Zheng Y."/>
            <person name="Sakai Y."/>
            <person name="Toyoda A."/>
            <person name="Minakuchi Y."/>
            <person name="Abe K."/>
            <person name="Yokota A."/>
            <person name="Yabe S."/>
        </authorList>
    </citation>
    <scope>NUCLEOTIDE SEQUENCE [LARGE SCALE GENOMIC DNA]</scope>
    <source>
        <strain evidence="6">Uno11</strain>
    </source>
</reference>